<dbReference type="PANTHER" id="PTHR30509">
    <property type="entry name" value="P-HYDROXYBENZOIC ACID EFFLUX PUMP SUBUNIT-RELATED"/>
    <property type="match status" value="1"/>
</dbReference>
<evidence type="ECO:0000256" key="2">
    <source>
        <dbReference type="ARBA" id="ARBA00022475"/>
    </source>
</evidence>
<evidence type="ECO:0000256" key="3">
    <source>
        <dbReference type="ARBA" id="ARBA00022692"/>
    </source>
</evidence>
<feature type="transmembrane region" description="Helical" evidence="7">
    <location>
        <begin position="500"/>
        <end position="516"/>
    </location>
</feature>
<reference evidence="10 11" key="1">
    <citation type="submission" date="2016-10" db="EMBL/GenBank/DDBJ databases">
        <authorList>
            <person name="de Groot N.N."/>
        </authorList>
    </citation>
    <scope>NUCLEOTIDE SEQUENCE [LARGE SCALE GENOMIC DNA]</scope>
    <source>
        <strain evidence="10 11">DSM 23842</strain>
    </source>
</reference>
<dbReference type="Proteomes" id="UP000198846">
    <property type="component" value="Unassembled WGS sequence"/>
</dbReference>
<dbReference type="EMBL" id="FNQK01000001">
    <property type="protein sequence ID" value="SDZ73476.1"/>
    <property type="molecule type" value="Genomic_DNA"/>
</dbReference>
<feature type="transmembrane region" description="Helical" evidence="7">
    <location>
        <begin position="150"/>
        <end position="171"/>
    </location>
</feature>
<evidence type="ECO:0000256" key="5">
    <source>
        <dbReference type="ARBA" id="ARBA00023136"/>
    </source>
</evidence>
<dbReference type="PANTHER" id="PTHR30509:SF8">
    <property type="entry name" value="INNER MEMBRANE PROTEIN YCCS"/>
    <property type="match status" value="1"/>
</dbReference>
<keyword evidence="2" id="KW-1003">Cell membrane</keyword>
<gene>
    <name evidence="10" type="ORF">SAMN04487990_101111</name>
</gene>
<comment type="similarity">
    <text evidence="6">Belongs to the YccS/YhfK family.</text>
</comment>
<feature type="transmembrane region" description="Helical" evidence="7">
    <location>
        <begin position="24"/>
        <end position="44"/>
    </location>
</feature>
<dbReference type="GO" id="GO:0005886">
    <property type="term" value="C:plasma membrane"/>
    <property type="evidence" value="ECO:0007669"/>
    <property type="project" value="UniProtKB-SubCell"/>
</dbReference>
<proteinExistence type="inferred from homology"/>
<evidence type="ECO:0000259" key="8">
    <source>
        <dbReference type="Pfam" id="PF12805"/>
    </source>
</evidence>
<keyword evidence="3 7" id="KW-0812">Transmembrane</keyword>
<keyword evidence="11" id="KW-1185">Reference proteome</keyword>
<dbReference type="Pfam" id="PF13515">
    <property type="entry name" value="FUSC_2"/>
    <property type="match status" value="1"/>
</dbReference>
<evidence type="ECO:0000313" key="10">
    <source>
        <dbReference type="EMBL" id="SDZ73476.1"/>
    </source>
</evidence>
<dbReference type="InterPro" id="IPR032692">
    <property type="entry name" value="YccS_N"/>
</dbReference>
<evidence type="ECO:0000256" key="4">
    <source>
        <dbReference type="ARBA" id="ARBA00022989"/>
    </source>
</evidence>
<feature type="transmembrane region" description="Helical" evidence="7">
    <location>
        <begin position="477"/>
        <end position="493"/>
    </location>
</feature>
<feature type="transmembrane region" description="Helical" evidence="7">
    <location>
        <begin position="73"/>
        <end position="91"/>
    </location>
</feature>
<dbReference type="Pfam" id="PF12805">
    <property type="entry name" value="FUSC-like"/>
    <property type="match status" value="1"/>
</dbReference>
<organism evidence="10 11">
    <name type="scientific">Bizionia paragorgiae</name>
    <dbReference type="NCBI Taxonomy" id="283786"/>
    <lineage>
        <taxon>Bacteria</taxon>
        <taxon>Pseudomonadati</taxon>
        <taxon>Bacteroidota</taxon>
        <taxon>Flavobacteriia</taxon>
        <taxon>Flavobacteriales</taxon>
        <taxon>Flavobacteriaceae</taxon>
        <taxon>Bizionia</taxon>
    </lineage>
</organism>
<evidence type="ECO:0000256" key="1">
    <source>
        <dbReference type="ARBA" id="ARBA00004651"/>
    </source>
</evidence>
<feature type="domain" description="Integral membrane bound transporter" evidence="9">
    <location>
        <begin position="419"/>
        <end position="540"/>
    </location>
</feature>
<keyword evidence="5 7" id="KW-0472">Membrane</keyword>
<accession>A0A1H3VFE2</accession>
<name>A0A1H3VFE2_BIZPA</name>
<feature type="domain" description="Integral membrane protein YccS N-terminal" evidence="8">
    <location>
        <begin position="77"/>
        <end position="346"/>
    </location>
</feature>
<feature type="transmembrane region" description="Helical" evidence="7">
    <location>
        <begin position="454"/>
        <end position="471"/>
    </location>
</feature>
<evidence type="ECO:0000259" key="9">
    <source>
        <dbReference type="Pfam" id="PF13515"/>
    </source>
</evidence>
<protein>
    <submittedName>
        <fullName evidence="10">TIGR01666 family membrane protein</fullName>
    </submittedName>
</protein>
<evidence type="ECO:0000313" key="11">
    <source>
        <dbReference type="Proteomes" id="UP000198846"/>
    </source>
</evidence>
<feature type="transmembrane region" description="Helical" evidence="7">
    <location>
        <begin position="408"/>
        <end position="425"/>
    </location>
</feature>
<dbReference type="STRING" id="283786.SAMN04487990_101111"/>
<feature type="transmembrane region" description="Helical" evidence="7">
    <location>
        <begin position="121"/>
        <end position="138"/>
    </location>
</feature>
<evidence type="ECO:0000256" key="7">
    <source>
        <dbReference type="SAM" id="Phobius"/>
    </source>
</evidence>
<comment type="subcellular location">
    <subcellularLocation>
        <location evidence="1">Cell membrane</location>
        <topology evidence="1">Multi-pass membrane protein</topology>
    </subcellularLocation>
</comment>
<evidence type="ECO:0000256" key="6">
    <source>
        <dbReference type="ARBA" id="ARBA00043993"/>
    </source>
</evidence>
<keyword evidence="4 7" id="KW-1133">Transmembrane helix</keyword>
<dbReference type="InterPro" id="IPR049453">
    <property type="entry name" value="Memb_transporter_dom"/>
</dbReference>
<feature type="transmembrane region" description="Helical" evidence="7">
    <location>
        <begin position="97"/>
        <end position="114"/>
    </location>
</feature>
<sequence length="757" mass="85221">MPAMQNKIKNNLNTIELFLKGSSFYRGIVLTISIIIPLLFFFAIDRFEFAPSIVLGAFLNAPSDIPGSLKRKINGVLISILLTTVITFIILISKPVFIILLLVIAALSFLISMISVYGFRASLISFSGLLAIVLSLAVDKPDLQQILVHIGLLVVGGLWYLGISLLAGWIAPKKDDDQLLSDTLQLTGDYLKIRAKLLSKPHKREKFSKKALVIQTQISEKHETLRELLLEGRKRSGRSHSNERRLLIFISSVDIFELALANTLDYSKIDSLFGLKKQHLKAFKKMNKVMGNHLITLSELLLKKGQLPDDTILNTTLDETIQAIQDYKSEVKLPKAREGAITLRNLNEYQKHLLEEIKAIRRVLGKVKNSSKVVLRHQDSKQFLTLQEYRFNIIVQNFSLKSPMFRHALRISIAIVFGFAIGSLLGVKNAYWIALTIIVIMRPNYGLTKERSKNRIIGTLIGAVIATAIVLITKNTIVYMVLAVVSLTFAFSLIQQSYKAGAAFITLNIVFVYSLMDPNAFTVIQYRVIDTVFGAGVAVLANYVLFPSWEYRNLDSVILEAIQANTKYLLATKKLYHNKEENNLEYKICRKEAFLAMSNLNAAFQRLTQDPKSKQKESGLIYDIVTLNHTILSAIASIGSYTVNNHTTRPSEEFDTLIAGISTCLKNAASLLVKSDTQMHYKPENMKLAQEKLLKSYDDLSQARDKDIEAGFVEIDSDFLLHLREAHLITNQLIWLKTLSNNLQKATFKYKAIFSKS</sequence>
<dbReference type="AlphaFoldDB" id="A0A1H3VFE2"/>